<dbReference type="InterPro" id="IPR036259">
    <property type="entry name" value="MFS_trans_sf"/>
</dbReference>
<gene>
    <name evidence="11" type="primary">itr2-1</name>
    <name evidence="11" type="ORF">Cob_v009695</name>
</gene>
<feature type="transmembrane region" description="Helical" evidence="9">
    <location>
        <begin position="403"/>
        <end position="422"/>
    </location>
</feature>
<evidence type="ECO:0000256" key="9">
    <source>
        <dbReference type="SAM" id="Phobius"/>
    </source>
</evidence>
<sequence>MYSPKLDSESPPVEHFSGSRPSGNDAPTSKPPHVSTAALLRNPLLGFTHHELMADVDDFTNKYGLNEHREAFRKGALVAQVSNRPSGFEALNMLDDSEKDVLRREDTHRWHQSKTLYFLCLLCAGSAVVQGMDQTAVNGAQEYYYATFGIEDDTTMQGLLNGAPYLCSALFGCWTSPYLNKWAGRRGTIFISCGISFIVSFWMAAADTWYNLLLARFGLGLAVGAKSSTTPVYSAECTPKTIRGALTMMWQMWTAFGIVLGLVVSVAFRNTDLLGENTQWRWMLASTCVPPGVVMVQVYFCPESPRWYMEKGKYQQAYASVCRLRLHTIQATRDLYYAHKLLQIETEARSGHDWKEFFTVRRNRRAATSSFLCMFMQQFCGINIVMYYSTAIFETSGFTRSDALLTSMGMGLINWLFALPAFLTIDSSAGRRGLLLITYPLMALSLVFTAFSFLVPEGTGRLACVATGIYVFAAVYSPGAGPVPFTYSAEAFPLHIRDVGMASATAVTWGFNFIISFTWPSMVDSFGPTGLTLEELDSVFSVRNRDHARYYASKAPWYANKYLLRRDVAPFPALYEPNDHVGQDGEARGDSDVQQNLAVHHSETSEK</sequence>
<dbReference type="PANTHER" id="PTHR48020">
    <property type="entry name" value="PROTON MYO-INOSITOL COTRANSPORTER"/>
    <property type="match status" value="1"/>
</dbReference>
<feature type="region of interest" description="Disordered" evidence="8">
    <location>
        <begin position="579"/>
        <end position="607"/>
    </location>
</feature>
<accession>A0A484FG78</accession>
<dbReference type="GO" id="GO:0015791">
    <property type="term" value="P:polyol transmembrane transport"/>
    <property type="evidence" value="ECO:0007669"/>
    <property type="project" value="UniProtKB-ARBA"/>
</dbReference>
<keyword evidence="3 7" id="KW-0813">Transport</keyword>
<evidence type="ECO:0000256" key="1">
    <source>
        <dbReference type="ARBA" id="ARBA00004141"/>
    </source>
</evidence>
<dbReference type="InterPro" id="IPR050814">
    <property type="entry name" value="Myo-inositol_Transporter"/>
</dbReference>
<evidence type="ECO:0000259" key="10">
    <source>
        <dbReference type="PROSITE" id="PS50850"/>
    </source>
</evidence>
<feature type="compositionally biased region" description="Basic and acidic residues" evidence="8">
    <location>
        <begin position="579"/>
        <end position="591"/>
    </location>
</feature>
<dbReference type="PRINTS" id="PR00171">
    <property type="entry name" value="SUGRTRNSPORT"/>
</dbReference>
<feature type="transmembrane region" description="Helical" evidence="9">
    <location>
        <begin position="434"/>
        <end position="455"/>
    </location>
</feature>
<dbReference type="GO" id="GO:0016020">
    <property type="term" value="C:membrane"/>
    <property type="evidence" value="ECO:0007669"/>
    <property type="project" value="UniProtKB-SubCell"/>
</dbReference>
<comment type="subcellular location">
    <subcellularLocation>
        <location evidence="1">Membrane</location>
        <topology evidence="1">Multi-pass membrane protein</topology>
    </subcellularLocation>
</comment>
<evidence type="ECO:0000256" key="7">
    <source>
        <dbReference type="RuleBase" id="RU003346"/>
    </source>
</evidence>
<organism evidence="11 12">
    <name type="scientific">Colletotrichum orbiculare (strain 104-T / ATCC 96160 / CBS 514.97 / LARS 414 / MAFF 240422)</name>
    <name type="common">Cucumber anthracnose fungus</name>
    <name type="synonym">Colletotrichum lagenarium</name>
    <dbReference type="NCBI Taxonomy" id="1213857"/>
    <lineage>
        <taxon>Eukaryota</taxon>
        <taxon>Fungi</taxon>
        <taxon>Dikarya</taxon>
        <taxon>Ascomycota</taxon>
        <taxon>Pezizomycotina</taxon>
        <taxon>Sordariomycetes</taxon>
        <taxon>Hypocreomycetidae</taxon>
        <taxon>Glomerellales</taxon>
        <taxon>Glomerellaceae</taxon>
        <taxon>Colletotrichum</taxon>
        <taxon>Colletotrichum orbiculare species complex</taxon>
    </lineage>
</organism>
<evidence type="ECO:0000256" key="5">
    <source>
        <dbReference type="ARBA" id="ARBA00022989"/>
    </source>
</evidence>
<feature type="transmembrane region" description="Helical" evidence="9">
    <location>
        <begin position="371"/>
        <end position="391"/>
    </location>
</feature>
<dbReference type="Gene3D" id="1.20.1250.20">
    <property type="entry name" value="MFS general substrate transporter like domains"/>
    <property type="match status" value="1"/>
</dbReference>
<dbReference type="SUPFAM" id="SSF103473">
    <property type="entry name" value="MFS general substrate transporter"/>
    <property type="match status" value="1"/>
</dbReference>
<keyword evidence="12" id="KW-1185">Reference proteome</keyword>
<keyword evidence="6 9" id="KW-0472">Membrane</keyword>
<comment type="similarity">
    <text evidence="2 7">Belongs to the major facilitator superfamily. Sugar transporter (TC 2.A.1.1) family.</text>
</comment>
<dbReference type="Pfam" id="PF00083">
    <property type="entry name" value="Sugar_tr"/>
    <property type="match status" value="1"/>
</dbReference>
<evidence type="ECO:0000256" key="8">
    <source>
        <dbReference type="SAM" id="MobiDB-lite"/>
    </source>
</evidence>
<dbReference type="GO" id="GO:0015798">
    <property type="term" value="P:myo-inositol transport"/>
    <property type="evidence" value="ECO:0007669"/>
    <property type="project" value="UniProtKB-ARBA"/>
</dbReference>
<dbReference type="EMBL" id="AMCV02000029">
    <property type="protein sequence ID" value="TDZ17390.1"/>
    <property type="molecule type" value="Genomic_DNA"/>
</dbReference>
<feature type="transmembrane region" description="Helical" evidence="9">
    <location>
        <begin position="187"/>
        <end position="206"/>
    </location>
</feature>
<feature type="transmembrane region" description="Helical" evidence="9">
    <location>
        <begin position="499"/>
        <end position="519"/>
    </location>
</feature>
<keyword evidence="5 9" id="KW-1133">Transmembrane helix</keyword>
<evidence type="ECO:0000256" key="4">
    <source>
        <dbReference type="ARBA" id="ARBA00022692"/>
    </source>
</evidence>
<dbReference type="InterPro" id="IPR020846">
    <property type="entry name" value="MFS_dom"/>
</dbReference>
<protein>
    <submittedName>
        <fullName evidence="11">Myo-inositol transporter 2</fullName>
    </submittedName>
</protein>
<dbReference type="InterPro" id="IPR005828">
    <property type="entry name" value="MFS_sugar_transport-like"/>
</dbReference>
<reference evidence="12" key="2">
    <citation type="journal article" date="2019" name="Mol. Plant Microbe Interact.">
        <title>Genome sequence resources for four phytopathogenic fungi from the Colletotrichum orbiculare species complex.</title>
        <authorList>
            <person name="Gan P."/>
            <person name="Tsushima A."/>
            <person name="Narusaka M."/>
            <person name="Narusaka Y."/>
            <person name="Takano Y."/>
            <person name="Kubo Y."/>
            <person name="Shirasu K."/>
        </authorList>
    </citation>
    <scope>GENOME REANNOTATION</scope>
    <source>
        <strain evidence="12">104-T / ATCC 96160 / CBS 514.97 / LARS 414 / MAFF 240422</strain>
    </source>
</reference>
<dbReference type="Proteomes" id="UP000014480">
    <property type="component" value="Unassembled WGS sequence"/>
</dbReference>
<dbReference type="InterPro" id="IPR003663">
    <property type="entry name" value="Sugar/inositol_transpt"/>
</dbReference>
<keyword evidence="4 9" id="KW-0812">Transmembrane</keyword>
<evidence type="ECO:0000256" key="6">
    <source>
        <dbReference type="ARBA" id="ARBA00023136"/>
    </source>
</evidence>
<proteinExistence type="inferred from homology"/>
<comment type="caution">
    <text evidence="11">The sequence shown here is derived from an EMBL/GenBank/DDBJ whole genome shotgun (WGS) entry which is preliminary data.</text>
</comment>
<dbReference type="OrthoDB" id="5290825at2759"/>
<dbReference type="GO" id="GO:0022857">
    <property type="term" value="F:transmembrane transporter activity"/>
    <property type="evidence" value="ECO:0007669"/>
    <property type="project" value="InterPro"/>
</dbReference>
<feature type="region of interest" description="Disordered" evidence="8">
    <location>
        <begin position="1"/>
        <end position="34"/>
    </location>
</feature>
<evidence type="ECO:0000313" key="11">
    <source>
        <dbReference type="EMBL" id="TDZ17390.1"/>
    </source>
</evidence>
<reference evidence="12" key="1">
    <citation type="journal article" date="2013" name="New Phytol.">
        <title>Comparative genomic and transcriptomic analyses reveal the hemibiotrophic stage shift of Colletotrichum fungi.</title>
        <authorList>
            <person name="Gan P."/>
            <person name="Ikeda K."/>
            <person name="Irieda H."/>
            <person name="Narusaka M."/>
            <person name="O'Connell R.J."/>
            <person name="Narusaka Y."/>
            <person name="Takano Y."/>
            <person name="Kubo Y."/>
            <person name="Shirasu K."/>
        </authorList>
    </citation>
    <scope>NUCLEOTIDE SEQUENCE [LARGE SCALE GENOMIC DNA]</scope>
    <source>
        <strain evidence="12">104-T / ATCC 96160 / CBS 514.97 / LARS 414 / MAFF 240422</strain>
    </source>
</reference>
<dbReference type="AlphaFoldDB" id="A0A484FG78"/>
<evidence type="ECO:0000256" key="2">
    <source>
        <dbReference type="ARBA" id="ARBA00010992"/>
    </source>
</evidence>
<dbReference type="PROSITE" id="PS50850">
    <property type="entry name" value="MFS"/>
    <property type="match status" value="1"/>
</dbReference>
<feature type="transmembrane region" description="Helical" evidence="9">
    <location>
        <begin position="245"/>
        <end position="268"/>
    </location>
</feature>
<feature type="domain" description="Major facilitator superfamily (MFS) profile" evidence="10">
    <location>
        <begin position="119"/>
        <end position="556"/>
    </location>
</feature>
<dbReference type="PANTHER" id="PTHR48020:SF26">
    <property type="entry name" value="MYO-INOSITOL TRANSPORTER, PUTATIVE (AFU_ORTHOLOGUE AFUA_4G01560)-RELATED"/>
    <property type="match status" value="1"/>
</dbReference>
<dbReference type="NCBIfam" id="TIGR00879">
    <property type="entry name" value="SP"/>
    <property type="match status" value="1"/>
</dbReference>
<feature type="transmembrane region" description="Helical" evidence="9">
    <location>
        <begin position="467"/>
        <end position="487"/>
    </location>
</feature>
<evidence type="ECO:0000313" key="12">
    <source>
        <dbReference type="Proteomes" id="UP000014480"/>
    </source>
</evidence>
<name>A0A484FG78_COLOR</name>
<evidence type="ECO:0000256" key="3">
    <source>
        <dbReference type="ARBA" id="ARBA00022448"/>
    </source>
</evidence>